<proteinExistence type="predicted"/>
<organism evidence="1 2">
    <name type="scientific">Sporanaerobium hydrogeniformans</name>
    <dbReference type="NCBI Taxonomy" id="3072179"/>
    <lineage>
        <taxon>Bacteria</taxon>
        <taxon>Bacillati</taxon>
        <taxon>Bacillota</taxon>
        <taxon>Clostridia</taxon>
        <taxon>Lachnospirales</taxon>
        <taxon>Lachnospiraceae</taxon>
        <taxon>Sporanaerobium</taxon>
    </lineage>
</organism>
<keyword evidence="2" id="KW-1185">Reference proteome</keyword>
<evidence type="ECO:0000313" key="2">
    <source>
        <dbReference type="Proteomes" id="UP000224460"/>
    </source>
</evidence>
<keyword evidence="1" id="KW-0547">Nucleotide-binding</keyword>
<protein>
    <submittedName>
        <fullName evidence="1">Iron ABC transporter ATP-binding protein</fullName>
    </submittedName>
</protein>
<sequence>MSLYIKNIKLKRGSNVVIEDFSLHIKQGELVAVLGLNGIGKTTLIKAIAGLLPVVQGDIFLNNTPISKMKPKERAQNLAYMPQQMAYDLSYTVSDFILMGITPYLDFWQTPRRSDDEEVEKVLNALNLSYLKASRLSQISGGERQMVYLARALMQKASVMLLDEPTAYLDFKRQHEFLHTLKKVKEQANKAILIAIHDPNLALQYADRIVILHHKQMLGVVCLTEEGDKDRKEAKRVLIKLLKKAYGEEVEFNQDIESSILYRQK</sequence>
<name>A0AC61DES7_9FIRM</name>
<evidence type="ECO:0000313" key="1">
    <source>
        <dbReference type="EMBL" id="PHV71395.1"/>
    </source>
</evidence>
<comment type="caution">
    <text evidence="1">The sequence shown here is derived from an EMBL/GenBank/DDBJ whole genome shotgun (WGS) entry which is preliminary data.</text>
</comment>
<reference evidence="1" key="1">
    <citation type="submission" date="2017-10" db="EMBL/GenBank/DDBJ databases">
        <title>Genome sequence of cellulolytic Lachnospiraceae bacterium XHS1971 isolated from hotspring sediment.</title>
        <authorList>
            <person name="Vasudevan G."/>
            <person name="Joshi A.J."/>
            <person name="Hivarkar S."/>
            <person name="Lanjekar V.B."/>
            <person name="Dhakephalkar P.K."/>
            <person name="Dagar S."/>
        </authorList>
    </citation>
    <scope>NUCLEOTIDE SEQUENCE</scope>
    <source>
        <strain evidence="1">XHS1971</strain>
    </source>
</reference>
<accession>A0AC61DES7</accession>
<keyword evidence="1" id="KW-0067">ATP-binding</keyword>
<gene>
    <name evidence="1" type="ORF">CS063_04930</name>
</gene>
<dbReference type="Proteomes" id="UP000224460">
    <property type="component" value="Unassembled WGS sequence"/>
</dbReference>
<dbReference type="EMBL" id="PEDL01000003">
    <property type="protein sequence ID" value="PHV71395.1"/>
    <property type="molecule type" value="Genomic_DNA"/>
</dbReference>